<feature type="transmembrane region" description="Helical" evidence="1">
    <location>
        <begin position="20"/>
        <end position="36"/>
    </location>
</feature>
<dbReference type="Pfam" id="PF26041">
    <property type="entry name" value="DUF8011"/>
    <property type="match status" value="1"/>
</dbReference>
<evidence type="ECO:0000313" key="2">
    <source>
        <dbReference type="EMBL" id="MFD1568857.1"/>
    </source>
</evidence>
<accession>A0ABD6BUR1</accession>
<dbReference type="InterPro" id="IPR058324">
    <property type="entry name" value="DUF8011"/>
</dbReference>
<protein>
    <submittedName>
        <fullName evidence="2">Uncharacterized protein</fullName>
    </submittedName>
</protein>
<evidence type="ECO:0000256" key="1">
    <source>
        <dbReference type="SAM" id="Phobius"/>
    </source>
</evidence>
<dbReference type="Proteomes" id="UP001597139">
    <property type="component" value="Unassembled WGS sequence"/>
</dbReference>
<dbReference type="RefSeq" id="WP_267644962.1">
    <property type="nucleotide sequence ID" value="NZ_JANHGR010000001.1"/>
</dbReference>
<comment type="caution">
    <text evidence="2">The sequence shown here is derived from an EMBL/GenBank/DDBJ whole genome shotgun (WGS) entry which is preliminary data.</text>
</comment>
<gene>
    <name evidence="2" type="ORF">ACFSAU_15285</name>
</gene>
<reference evidence="2 3" key="1">
    <citation type="journal article" date="2019" name="Int. J. Syst. Evol. Microbiol.">
        <title>The Global Catalogue of Microorganisms (GCM) 10K type strain sequencing project: providing services to taxonomists for standard genome sequencing and annotation.</title>
        <authorList>
            <consortium name="The Broad Institute Genomics Platform"/>
            <consortium name="The Broad Institute Genome Sequencing Center for Infectious Disease"/>
            <person name="Wu L."/>
            <person name="Ma J."/>
        </authorList>
    </citation>
    <scope>NUCLEOTIDE SEQUENCE [LARGE SCALE GENOMIC DNA]</scope>
    <source>
        <strain evidence="2 3">CGMCC 1.12859</strain>
    </source>
</reference>
<name>A0ABD6BUR1_9EURY</name>
<evidence type="ECO:0000313" key="3">
    <source>
        <dbReference type="Proteomes" id="UP001597139"/>
    </source>
</evidence>
<feature type="transmembrane region" description="Helical" evidence="1">
    <location>
        <begin position="42"/>
        <end position="58"/>
    </location>
</feature>
<dbReference type="EMBL" id="JBHUCZ010000022">
    <property type="protein sequence ID" value="MFD1568857.1"/>
    <property type="molecule type" value="Genomic_DNA"/>
</dbReference>
<sequence>MPSRISEIVFSEPSGRLHSIVMFVSAIFFVGFYGYTHADTSAWWLLVMAAGNALSGVAESLPSDRRRAAGAFRIAAVSVFLCLLIVMVVAPDSVVG</sequence>
<keyword evidence="1" id="KW-0472">Membrane</keyword>
<organism evidence="2 3">
    <name type="scientific">Halolamina litorea</name>
    <dbReference type="NCBI Taxonomy" id="1515593"/>
    <lineage>
        <taxon>Archaea</taxon>
        <taxon>Methanobacteriati</taxon>
        <taxon>Methanobacteriota</taxon>
        <taxon>Stenosarchaea group</taxon>
        <taxon>Halobacteria</taxon>
        <taxon>Halobacteriales</taxon>
        <taxon>Haloferacaceae</taxon>
    </lineage>
</organism>
<keyword evidence="3" id="KW-1185">Reference proteome</keyword>
<keyword evidence="1" id="KW-1133">Transmembrane helix</keyword>
<feature type="transmembrane region" description="Helical" evidence="1">
    <location>
        <begin position="70"/>
        <end position="90"/>
    </location>
</feature>
<keyword evidence="1" id="KW-0812">Transmembrane</keyword>
<proteinExistence type="predicted"/>
<dbReference type="AlphaFoldDB" id="A0ABD6BUR1"/>